<accession>S3CIV2</accession>
<keyword evidence="5" id="KW-0645">Protease</keyword>
<keyword evidence="3" id="KW-0732">Signal</keyword>
<feature type="signal peptide" evidence="3">
    <location>
        <begin position="1"/>
        <end position="27"/>
    </location>
</feature>
<keyword evidence="2" id="KW-0812">Transmembrane</keyword>
<dbReference type="GO" id="GO:0008233">
    <property type="term" value="F:peptidase activity"/>
    <property type="evidence" value="ECO:0007669"/>
    <property type="project" value="UniProtKB-KW"/>
</dbReference>
<feature type="chain" id="PRO_5004518656" evidence="3">
    <location>
        <begin position="28"/>
        <end position="608"/>
    </location>
</feature>
<sequence length="608" mass="66491">MNFVRCSFAVSYLVSLAIAPIPPSVQSIDPRAASPNTTLTPIVVPVSQYFDGDDGEWSTIIIRVGNPEQSVRVFVSTNSPITGVVEPGGCEIEAIPRGVPDDCANSRGRTFNSNSSLSWFWQGQSTLNGGNGVGFEANLGYDFYLDYGQDTIALGFQDGPDSVRLTNQTVAAYTRPRPLYVGFFGIGTERVIYGNFGNYSGPSFFKQLAIDRKIPSLSWSYTAGARYQLAGGQYMQLIFGGYDTSRFIPNNVRFTLGADVTRDIVVGVQSILFTGTNTTPLLRSPIYAFVESTDPNIWLPMEACLLFEKAFGLTWDNSTSKYLLSDNQYNVLSKSDPKVTFRLAVSTVGGTTADITLPFRAFALRAKYPYVQNATYYFPLQRANDSSQYTLGRAFLQEAYLTVDYDRRNFTLSQCIFNQGATPDILPIYSPTTNNGSGNGTEDVSNASTRNSQGRHTTTIVASVVVSVLVIIGGVGLWLWKKRKDKKKRDSDQTPARATGPAAPVEQGPVENIDLKGYYKPELDNRGELYEVPGTIVDASDDIGPAELHGHGAAHELVGSPVERTRDSEAMYRRVSSPLPRALERKAVSAPVSPLSPPIPQSSFRQGR</sequence>
<dbReference type="InterPro" id="IPR021109">
    <property type="entry name" value="Peptidase_aspartic_dom_sf"/>
</dbReference>
<dbReference type="Gene3D" id="2.40.70.10">
    <property type="entry name" value="Acid Proteases"/>
    <property type="match status" value="2"/>
</dbReference>
<dbReference type="KEGG" id="glz:GLAREA_02340"/>
<feature type="transmembrane region" description="Helical" evidence="2">
    <location>
        <begin position="460"/>
        <end position="480"/>
    </location>
</feature>
<dbReference type="Proteomes" id="UP000016922">
    <property type="component" value="Unassembled WGS sequence"/>
</dbReference>
<dbReference type="Pfam" id="PF00026">
    <property type="entry name" value="Asp"/>
    <property type="match status" value="1"/>
</dbReference>
<evidence type="ECO:0000313" key="6">
    <source>
        <dbReference type="Proteomes" id="UP000016922"/>
    </source>
</evidence>
<feature type="region of interest" description="Disordered" evidence="1">
    <location>
        <begin position="486"/>
        <end position="508"/>
    </location>
</feature>
<dbReference type="PROSITE" id="PS51767">
    <property type="entry name" value="PEPTIDASE_A1"/>
    <property type="match status" value="1"/>
</dbReference>
<evidence type="ECO:0000259" key="4">
    <source>
        <dbReference type="PROSITE" id="PS51767"/>
    </source>
</evidence>
<feature type="compositionally biased region" description="Polar residues" evidence="1">
    <location>
        <begin position="430"/>
        <end position="453"/>
    </location>
</feature>
<keyword evidence="6" id="KW-1185">Reference proteome</keyword>
<dbReference type="InterPro" id="IPR033121">
    <property type="entry name" value="PEPTIDASE_A1"/>
</dbReference>
<feature type="region of interest" description="Disordered" evidence="1">
    <location>
        <begin position="428"/>
        <end position="453"/>
    </location>
</feature>
<dbReference type="eggNOG" id="ENOG502RV5I">
    <property type="taxonomic scope" value="Eukaryota"/>
</dbReference>
<dbReference type="EMBL" id="KE145370">
    <property type="protein sequence ID" value="EPE26427.1"/>
    <property type="molecule type" value="Genomic_DNA"/>
</dbReference>
<dbReference type="HOGENOM" id="CLU_009988_3_0_1"/>
<name>S3CIV2_GLAL2</name>
<gene>
    <name evidence="5" type="ORF">GLAREA_02340</name>
</gene>
<evidence type="ECO:0000256" key="2">
    <source>
        <dbReference type="SAM" id="Phobius"/>
    </source>
</evidence>
<dbReference type="OrthoDB" id="4074350at2759"/>
<dbReference type="RefSeq" id="XP_008085617.1">
    <property type="nucleotide sequence ID" value="XM_008087426.1"/>
</dbReference>
<keyword evidence="2" id="KW-1133">Transmembrane helix</keyword>
<proteinExistence type="predicted"/>
<reference evidence="5 6" key="1">
    <citation type="journal article" date="2013" name="BMC Genomics">
        <title>Genomics-driven discovery of the pneumocandin biosynthetic gene cluster in the fungus Glarea lozoyensis.</title>
        <authorList>
            <person name="Chen L."/>
            <person name="Yue Q."/>
            <person name="Zhang X."/>
            <person name="Xiang M."/>
            <person name="Wang C."/>
            <person name="Li S."/>
            <person name="Che Y."/>
            <person name="Ortiz-Lopez F.J."/>
            <person name="Bills G.F."/>
            <person name="Liu X."/>
            <person name="An Z."/>
        </authorList>
    </citation>
    <scope>NUCLEOTIDE SEQUENCE [LARGE SCALE GENOMIC DNA]</scope>
    <source>
        <strain evidence="6">ATCC 20868 / MF5171</strain>
    </source>
</reference>
<dbReference type="SUPFAM" id="SSF50630">
    <property type="entry name" value="Acid proteases"/>
    <property type="match status" value="1"/>
</dbReference>
<dbReference type="GO" id="GO:0006508">
    <property type="term" value="P:proteolysis"/>
    <property type="evidence" value="ECO:0007669"/>
    <property type="project" value="UniProtKB-KW"/>
</dbReference>
<dbReference type="STRING" id="1116229.S3CIV2"/>
<protein>
    <submittedName>
        <fullName evidence="5">Acid protease</fullName>
    </submittedName>
</protein>
<evidence type="ECO:0000313" key="5">
    <source>
        <dbReference type="EMBL" id="EPE26427.1"/>
    </source>
</evidence>
<keyword evidence="5" id="KW-0378">Hydrolase</keyword>
<dbReference type="AlphaFoldDB" id="S3CIV2"/>
<feature type="region of interest" description="Disordered" evidence="1">
    <location>
        <begin position="573"/>
        <end position="608"/>
    </location>
</feature>
<dbReference type="GeneID" id="19461397"/>
<evidence type="ECO:0000256" key="1">
    <source>
        <dbReference type="SAM" id="MobiDB-lite"/>
    </source>
</evidence>
<keyword evidence="2" id="KW-0472">Membrane</keyword>
<dbReference type="OMA" id="CANSRGR"/>
<organism evidence="5 6">
    <name type="scientific">Glarea lozoyensis (strain ATCC 20868 / MF5171)</name>
    <dbReference type="NCBI Taxonomy" id="1116229"/>
    <lineage>
        <taxon>Eukaryota</taxon>
        <taxon>Fungi</taxon>
        <taxon>Dikarya</taxon>
        <taxon>Ascomycota</taxon>
        <taxon>Pezizomycotina</taxon>
        <taxon>Leotiomycetes</taxon>
        <taxon>Helotiales</taxon>
        <taxon>Helotiaceae</taxon>
        <taxon>Glarea</taxon>
    </lineage>
</organism>
<feature type="domain" description="Peptidase A1" evidence="4">
    <location>
        <begin position="58"/>
        <end position="413"/>
    </location>
</feature>
<evidence type="ECO:0000256" key="3">
    <source>
        <dbReference type="SAM" id="SignalP"/>
    </source>
</evidence>